<evidence type="ECO:0000313" key="4">
    <source>
        <dbReference type="Proteomes" id="UP000077134"/>
    </source>
</evidence>
<name>A0A167DS36_9BACL</name>
<dbReference type="Proteomes" id="UP000077134">
    <property type="component" value="Unassembled WGS sequence"/>
</dbReference>
<dbReference type="RefSeq" id="WP_068658295.1">
    <property type="nucleotide sequence ID" value="NZ_CP017770.1"/>
</dbReference>
<dbReference type="CDD" id="cd00118">
    <property type="entry name" value="LysM"/>
    <property type="match status" value="1"/>
</dbReference>
<reference evidence="3 4" key="1">
    <citation type="submission" date="2016-02" db="EMBL/GenBank/DDBJ databases">
        <title>Paenibacillus sp. LPB0068, isolated from Crassostrea gigas.</title>
        <authorList>
            <person name="Shin S.-K."/>
            <person name="Yi H."/>
        </authorList>
    </citation>
    <scope>NUCLEOTIDE SEQUENCE [LARGE SCALE GENOMIC DNA]</scope>
    <source>
        <strain evidence="3 4">LPB0068</strain>
    </source>
</reference>
<keyword evidence="1" id="KW-0472">Membrane</keyword>
<accession>A0A167DS36</accession>
<proteinExistence type="predicted"/>
<evidence type="ECO:0000259" key="2">
    <source>
        <dbReference type="Pfam" id="PF01476"/>
    </source>
</evidence>
<comment type="caution">
    <text evidence="3">The sequence shown here is derived from an EMBL/GenBank/DDBJ whole genome shotgun (WGS) entry which is preliminary data.</text>
</comment>
<feature type="domain" description="LysM" evidence="2">
    <location>
        <begin position="74"/>
        <end position="122"/>
    </location>
</feature>
<keyword evidence="4" id="KW-1185">Reference proteome</keyword>
<dbReference type="OrthoDB" id="9801998at2"/>
<keyword evidence="1" id="KW-0812">Transmembrane</keyword>
<gene>
    <name evidence="3" type="ORF">PNBC_11810</name>
</gene>
<sequence>MLRYSTYESIYVNTNEENKHTQIDRWSEQVKSMIPRPLIKKLLWVILLLSVACTGMVQTFANSAGDVKVARNLIVQSGDSLWEIALREKPANMDTRIYIKEVKRMNQLSSGNIMAGEVLSLPTY</sequence>
<organism evidence="3 4">
    <name type="scientific">Paenibacillus crassostreae</name>
    <dbReference type="NCBI Taxonomy" id="1763538"/>
    <lineage>
        <taxon>Bacteria</taxon>
        <taxon>Bacillati</taxon>
        <taxon>Bacillota</taxon>
        <taxon>Bacilli</taxon>
        <taxon>Bacillales</taxon>
        <taxon>Paenibacillaceae</taxon>
        <taxon>Paenibacillus</taxon>
    </lineage>
</organism>
<keyword evidence="1" id="KW-1133">Transmembrane helix</keyword>
<dbReference type="InterPro" id="IPR036779">
    <property type="entry name" value="LysM_dom_sf"/>
</dbReference>
<dbReference type="Gene3D" id="3.10.350.10">
    <property type="entry name" value="LysM domain"/>
    <property type="match status" value="1"/>
</dbReference>
<dbReference type="STRING" id="1763538.LPB68_02145"/>
<dbReference type="SUPFAM" id="SSF54106">
    <property type="entry name" value="LysM domain"/>
    <property type="match status" value="1"/>
</dbReference>
<dbReference type="EMBL" id="LSFN01000014">
    <property type="protein sequence ID" value="OAB74717.1"/>
    <property type="molecule type" value="Genomic_DNA"/>
</dbReference>
<dbReference type="KEGG" id="pcx:LPB68_02145"/>
<protein>
    <recommendedName>
        <fullName evidence="2">LysM domain-containing protein</fullName>
    </recommendedName>
</protein>
<dbReference type="AlphaFoldDB" id="A0A167DS36"/>
<dbReference type="Pfam" id="PF01476">
    <property type="entry name" value="LysM"/>
    <property type="match status" value="1"/>
</dbReference>
<evidence type="ECO:0000313" key="3">
    <source>
        <dbReference type="EMBL" id="OAB74717.1"/>
    </source>
</evidence>
<dbReference type="InterPro" id="IPR018392">
    <property type="entry name" value="LysM"/>
</dbReference>
<feature type="transmembrane region" description="Helical" evidence="1">
    <location>
        <begin position="42"/>
        <end position="61"/>
    </location>
</feature>
<evidence type="ECO:0000256" key="1">
    <source>
        <dbReference type="SAM" id="Phobius"/>
    </source>
</evidence>